<sequence>MTDTNLLRKAFLCCTALALCIFASAQKPETLRLWYDQPASKFEEALPLGNGRLGLMVYGGVKDELLNLNEGSFWSGVPSNTNPTPDAPTFLPKVRQLLFQGKNNEATTILKNIQGPDVQAFLPMGNLQIQQHRSGTPVGYCRDLDISKAIATTTFRIDSVEYKREFFVSAPDQVIVIRLTASKKRQLSFDLTGNTPFAGASITAIGDNEFVLKGTAPYSLPFEGRFPIVYTNPNGEKGMRYQYRVRVISCDGKVSTNACLHVTNASEVVLLVSAATSFNGFKNNPQTNGKDEDALCKNYLDKATSLSFDLLKENHIRDYSQFFNRMSLDLGSNGKETQPTDERLKLYASGEKDPSLETLYFQFGRYLLISCSRPGGTAANLQGIWNKDQRPPWNCNYTTNINLQMNYWPAEMLNLSELTEPLIHQIENLAVNGKDIARNFYNMKGWAVHHNSDIWASANPVGGKEGNPMWANWAMGSPWLSQHLYDHYRFTGDKEYLKNTAYPLMKSAADFCIDWLIKKNGHLVTAPSTSPENSYRDEKGQVNVVTIASSMDMEILWDLFNNLIEASQVLNTDADLQKVWREKRDQLRPLKIGKKGNLQEWIKDYADVDPQHRHVSHLFGLHPGREISPITTPDLANACRKTLEIRGDGGTGWSKAWKINFWARLLDGDHSYKMYREQLSKSTLNNLFDTHPPFQIDGNFGGASGIGEMLLQSHLNEIDLLPALPSEWKNGVMKGMKARGNFEVSFTWNNGRLTTGSIISMAGQPCKLRSKTPLAITGADVTEKQENGYYLYSFNTVINKEYKLTGR</sequence>
<comment type="caution">
    <text evidence="5">The sequence shown here is derived from an EMBL/GenBank/DDBJ whole genome shotgun (WGS) entry which is preliminary data.</text>
</comment>
<dbReference type="Pfam" id="PF21307">
    <property type="entry name" value="Glyco_hydro_95_C"/>
    <property type="match status" value="1"/>
</dbReference>
<dbReference type="InterPro" id="IPR049053">
    <property type="entry name" value="AFCA-like_C"/>
</dbReference>
<dbReference type="STRING" id="681398.PJIAN_1209"/>
<dbReference type="PANTHER" id="PTHR31084:SF0">
    <property type="entry name" value="ALPHA-L-FUCOSIDASE 2"/>
    <property type="match status" value="1"/>
</dbReference>
<dbReference type="GO" id="GO:0005975">
    <property type="term" value="P:carbohydrate metabolic process"/>
    <property type="evidence" value="ECO:0007669"/>
    <property type="project" value="InterPro"/>
</dbReference>
<dbReference type="PIRSF" id="PIRSF007663">
    <property type="entry name" value="UCP007663"/>
    <property type="match status" value="1"/>
</dbReference>
<dbReference type="InterPro" id="IPR008928">
    <property type="entry name" value="6-hairpin_glycosidase_sf"/>
</dbReference>
<evidence type="ECO:0000313" key="5">
    <source>
        <dbReference type="EMBL" id="GAT61629.1"/>
    </source>
</evidence>
<dbReference type="Gene3D" id="1.50.10.10">
    <property type="match status" value="1"/>
</dbReference>
<dbReference type="RefSeq" id="WP_068701185.1">
    <property type="nucleotide sequence ID" value="NZ_BDCR01000001.1"/>
</dbReference>
<dbReference type="SUPFAM" id="SSF48208">
    <property type="entry name" value="Six-hairpin glycosidases"/>
    <property type="match status" value="1"/>
</dbReference>
<dbReference type="Pfam" id="PF22124">
    <property type="entry name" value="Glyco_hydro_95_cat"/>
    <property type="match status" value="1"/>
</dbReference>
<name>A0A170Y9Z9_9BACT</name>
<reference evidence="6" key="2">
    <citation type="journal article" date="2017" name="Genome Announc.">
        <title>Draft genome sequence of Paludibacter jiangxiensis NM7(T), a propionate-producing fermentative bacterium.</title>
        <authorList>
            <person name="Qiu Y.-L."/>
            <person name="Tourlousse D.M."/>
            <person name="Matsuura N."/>
            <person name="Ohashi A."/>
            <person name="Sekiguchi Y."/>
        </authorList>
    </citation>
    <scope>NUCLEOTIDE SEQUENCE [LARGE SCALE GENOMIC DNA]</scope>
    <source>
        <strain evidence="6">NM7</strain>
    </source>
</reference>
<dbReference type="Proteomes" id="UP000076586">
    <property type="component" value="Unassembled WGS sequence"/>
</dbReference>
<dbReference type="InterPro" id="IPR054363">
    <property type="entry name" value="GH95_cat"/>
</dbReference>
<evidence type="ECO:0000256" key="1">
    <source>
        <dbReference type="SAM" id="SignalP"/>
    </source>
</evidence>
<evidence type="ECO:0000259" key="2">
    <source>
        <dbReference type="Pfam" id="PF14498"/>
    </source>
</evidence>
<dbReference type="PANTHER" id="PTHR31084">
    <property type="entry name" value="ALPHA-L-FUCOSIDASE 2"/>
    <property type="match status" value="1"/>
</dbReference>
<evidence type="ECO:0000313" key="6">
    <source>
        <dbReference type="Proteomes" id="UP000076586"/>
    </source>
</evidence>
<feature type="domain" description="Alpha fucosidase A-like C-terminal" evidence="3">
    <location>
        <begin position="712"/>
        <end position="804"/>
    </location>
</feature>
<gene>
    <name evidence="5" type="ORF">PJIAN_1209</name>
</gene>
<feature type="signal peptide" evidence="1">
    <location>
        <begin position="1"/>
        <end position="25"/>
    </location>
</feature>
<dbReference type="OrthoDB" id="9802600at2"/>
<accession>A0A170Y9Z9</accession>
<proteinExistence type="predicted"/>
<feature type="domain" description="Glycosyl hydrolase family 95 N-terminal" evidence="2">
    <location>
        <begin position="33"/>
        <end position="279"/>
    </location>
</feature>
<feature type="domain" description="Glycosyl hydrolase family 95 catalytic" evidence="4">
    <location>
        <begin position="308"/>
        <end position="710"/>
    </location>
</feature>
<dbReference type="FunFam" id="1.50.10.10:FF:000028">
    <property type="entry name" value="Alpha-L-fucosidase 2"/>
    <property type="match status" value="1"/>
</dbReference>
<dbReference type="EMBL" id="BDCR01000001">
    <property type="protein sequence ID" value="GAT61629.1"/>
    <property type="molecule type" value="Genomic_DNA"/>
</dbReference>
<dbReference type="InterPro" id="IPR016518">
    <property type="entry name" value="Alpha-L-fucosidase"/>
</dbReference>
<evidence type="ECO:0000259" key="4">
    <source>
        <dbReference type="Pfam" id="PF22124"/>
    </source>
</evidence>
<protein>
    <submittedName>
        <fullName evidence="5">Alpha-L-fucosidase 2</fullName>
    </submittedName>
</protein>
<dbReference type="AlphaFoldDB" id="A0A170Y9Z9"/>
<feature type="chain" id="PRO_5007904838" evidence="1">
    <location>
        <begin position="26"/>
        <end position="807"/>
    </location>
</feature>
<organism evidence="5 6">
    <name type="scientific">Paludibacter jiangxiensis</name>
    <dbReference type="NCBI Taxonomy" id="681398"/>
    <lineage>
        <taxon>Bacteria</taxon>
        <taxon>Pseudomonadati</taxon>
        <taxon>Bacteroidota</taxon>
        <taxon>Bacteroidia</taxon>
        <taxon>Bacteroidales</taxon>
        <taxon>Paludibacteraceae</taxon>
        <taxon>Paludibacter</taxon>
    </lineage>
</organism>
<reference evidence="6" key="1">
    <citation type="submission" date="2016-04" db="EMBL/GenBank/DDBJ databases">
        <title>Draft genome sequence of Paludibacter jiangxiensis strain NM7.</title>
        <authorList>
            <person name="Qiu Y."/>
            <person name="Matsuura N."/>
            <person name="Ohashi A."/>
            <person name="Tourlousse M.D."/>
            <person name="Sekiguchi Y."/>
        </authorList>
    </citation>
    <scope>NUCLEOTIDE SEQUENCE [LARGE SCALE GENOMIC DNA]</scope>
    <source>
        <strain evidence="6">NM7</strain>
    </source>
</reference>
<keyword evidence="1" id="KW-0732">Signal</keyword>
<keyword evidence="6" id="KW-1185">Reference proteome</keyword>
<dbReference type="InterPro" id="IPR012341">
    <property type="entry name" value="6hp_glycosidase-like_sf"/>
</dbReference>
<dbReference type="GO" id="GO:0004560">
    <property type="term" value="F:alpha-L-fucosidase activity"/>
    <property type="evidence" value="ECO:0007669"/>
    <property type="project" value="InterPro"/>
</dbReference>
<dbReference type="Pfam" id="PF14498">
    <property type="entry name" value="Glyco_hyd_65N_2"/>
    <property type="match status" value="1"/>
</dbReference>
<evidence type="ECO:0000259" key="3">
    <source>
        <dbReference type="Pfam" id="PF21307"/>
    </source>
</evidence>
<dbReference type="InterPro" id="IPR027414">
    <property type="entry name" value="GH95_N_dom"/>
</dbReference>